<feature type="domain" description="Glutamyl-tRNA amidotransferase complex subunit Gta3" evidence="1">
    <location>
        <begin position="74"/>
        <end position="130"/>
    </location>
</feature>
<dbReference type="OrthoDB" id="5522061at2759"/>
<dbReference type="SUPFAM" id="SSF141000">
    <property type="entry name" value="Glu-tRNAGln amidotransferase C subunit"/>
    <property type="match status" value="1"/>
</dbReference>
<gene>
    <name evidence="2" type="ORF">GOMPHAMPRED_006197</name>
</gene>
<name>A0A8H3EMD0_9LECA</name>
<evidence type="ECO:0000259" key="1">
    <source>
        <dbReference type="Pfam" id="PF20978"/>
    </source>
</evidence>
<dbReference type="PANTHER" id="PTHR15004">
    <property type="entry name" value="GLUTAMYL-TRNA(GLN) AMIDOTRANSFERASE SUBUNIT C, MITOCHONDRIAL"/>
    <property type="match status" value="1"/>
</dbReference>
<dbReference type="PANTHER" id="PTHR15004:SF0">
    <property type="entry name" value="GLUTAMYL-TRNA(GLN) AMIDOTRANSFERASE SUBUNIT C, MITOCHONDRIAL"/>
    <property type="match status" value="1"/>
</dbReference>
<keyword evidence="3" id="KW-1185">Reference proteome</keyword>
<dbReference type="Pfam" id="PF20978">
    <property type="entry name" value="Gta3"/>
    <property type="match status" value="1"/>
</dbReference>
<protein>
    <recommendedName>
        <fullName evidence="1">Glutamyl-tRNA amidotransferase complex subunit Gta3 domain-containing protein</fullName>
    </recommendedName>
</protein>
<dbReference type="AlphaFoldDB" id="A0A8H3EMD0"/>
<dbReference type="InterPro" id="IPR049545">
    <property type="entry name" value="Gta3_dom"/>
</dbReference>
<dbReference type="InterPro" id="IPR036113">
    <property type="entry name" value="Asp/Glu-ADT_sf_sub_c"/>
</dbReference>
<accession>A0A8H3EMD0</accession>
<evidence type="ECO:0000313" key="3">
    <source>
        <dbReference type="Proteomes" id="UP000664169"/>
    </source>
</evidence>
<organism evidence="2 3">
    <name type="scientific">Gomphillus americanus</name>
    <dbReference type="NCBI Taxonomy" id="1940652"/>
    <lineage>
        <taxon>Eukaryota</taxon>
        <taxon>Fungi</taxon>
        <taxon>Dikarya</taxon>
        <taxon>Ascomycota</taxon>
        <taxon>Pezizomycotina</taxon>
        <taxon>Lecanoromycetes</taxon>
        <taxon>OSLEUM clade</taxon>
        <taxon>Ostropomycetidae</taxon>
        <taxon>Ostropales</taxon>
        <taxon>Graphidaceae</taxon>
        <taxon>Gomphilloideae</taxon>
        <taxon>Gomphillus</taxon>
    </lineage>
</organism>
<comment type="caution">
    <text evidence="2">The sequence shown here is derived from an EMBL/GenBank/DDBJ whole genome shotgun (WGS) entry which is preliminary data.</text>
</comment>
<proteinExistence type="predicted"/>
<dbReference type="GO" id="GO:0032543">
    <property type="term" value="P:mitochondrial translation"/>
    <property type="evidence" value="ECO:0007669"/>
    <property type="project" value="TreeGrafter"/>
</dbReference>
<dbReference type="EMBL" id="CAJPDQ010000004">
    <property type="protein sequence ID" value="CAF9908562.1"/>
    <property type="molecule type" value="Genomic_DNA"/>
</dbReference>
<dbReference type="Proteomes" id="UP000664169">
    <property type="component" value="Unassembled WGS sequence"/>
</dbReference>
<reference evidence="2" key="1">
    <citation type="submission" date="2021-03" db="EMBL/GenBank/DDBJ databases">
        <authorList>
            <person name="Tagirdzhanova G."/>
        </authorList>
    </citation>
    <scope>NUCLEOTIDE SEQUENCE</scope>
</reference>
<dbReference type="GO" id="GO:0006450">
    <property type="term" value="P:regulation of translational fidelity"/>
    <property type="evidence" value="ECO:0007669"/>
    <property type="project" value="InterPro"/>
</dbReference>
<dbReference type="GO" id="GO:0005739">
    <property type="term" value="C:mitochondrion"/>
    <property type="evidence" value="ECO:0007669"/>
    <property type="project" value="TreeGrafter"/>
</dbReference>
<dbReference type="GO" id="GO:0070681">
    <property type="term" value="P:glutaminyl-tRNAGln biosynthesis via transamidation"/>
    <property type="evidence" value="ECO:0007669"/>
    <property type="project" value="TreeGrafter"/>
</dbReference>
<dbReference type="GO" id="GO:0030956">
    <property type="term" value="C:glutamyl-tRNA(Gln) amidotransferase complex"/>
    <property type="evidence" value="ECO:0007669"/>
    <property type="project" value="TreeGrafter"/>
</dbReference>
<sequence length="203" mass="23001">MIARPVLSGLYASCPHGSRSKLKYPRFNRCLQTVQQCRHKSTPSKPLSANEVKDLLSTPTWSVSSLIEQQHDDTPAETITQKQLHHLLRLSALPLPETPQEEAKMIETLQSQLHFVRAVRNVNTTGIKPLYAIRDETEESMQAMRFGLKDLKEELDKEEIVGFARRIRKKSGTATAQEEETVDVLKLAPNKIGRYVVVNTKKT</sequence>
<dbReference type="InterPro" id="IPR003837">
    <property type="entry name" value="GatC"/>
</dbReference>
<evidence type="ECO:0000313" key="2">
    <source>
        <dbReference type="EMBL" id="CAF9908562.1"/>
    </source>
</evidence>